<keyword evidence="2" id="KW-1133">Transmembrane helix</keyword>
<dbReference type="InterPro" id="IPR051276">
    <property type="entry name" value="Saccharopine_DH-like_oxidrdct"/>
</dbReference>
<reference evidence="4 5" key="1">
    <citation type="submission" date="2022-05" db="EMBL/GenBank/DDBJ databases">
        <authorList>
            <consortium name="Genoscope - CEA"/>
            <person name="William W."/>
        </authorList>
    </citation>
    <scope>NUCLEOTIDE SEQUENCE [LARGE SCALE GENOMIC DNA]</scope>
</reference>
<name>A0AAU9W1B4_9CNID</name>
<dbReference type="FunFam" id="3.40.50.720:FF:000178">
    <property type="entry name" value="Saccharopine dehydrogenase-like oxidoreductase"/>
    <property type="match status" value="1"/>
</dbReference>
<evidence type="ECO:0000313" key="5">
    <source>
        <dbReference type="Proteomes" id="UP001159428"/>
    </source>
</evidence>
<dbReference type="SUPFAM" id="SSF51735">
    <property type="entry name" value="NAD(P)-binding Rossmann-fold domains"/>
    <property type="match status" value="1"/>
</dbReference>
<keyword evidence="5" id="KW-1185">Reference proteome</keyword>
<dbReference type="GO" id="GO:0005886">
    <property type="term" value="C:plasma membrane"/>
    <property type="evidence" value="ECO:0007669"/>
    <property type="project" value="TreeGrafter"/>
</dbReference>
<comment type="similarity">
    <text evidence="1">Belongs to the saccharopine dehydrogenase family.</text>
</comment>
<evidence type="ECO:0000256" key="2">
    <source>
        <dbReference type="SAM" id="Phobius"/>
    </source>
</evidence>
<evidence type="ECO:0000256" key="1">
    <source>
        <dbReference type="ARBA" id="ARBA00038048"/>
    </source>
</evidence>
<dbReference type="AlphaFoldDB" id="A0AAU9W1B4"/>
<feature type="transmembrane region" description="Helical" evidence="2">
    <location>
        <begin position="283"/>
        <end position="302"/>
    </location>
</feature>
<dbReference type="InterPro" id="IPR005097">
    <property type="entry name" value="Sacchrp_dh_NADP-bd"/>
</dbReference>
<dbReference type="GO" id="GO:0005739">
    <property type="term" value="C:mitochondrion"/>
    <property type="evidence" value="ECO:0007669"/>
    <property type="project" value="TreeGrafter"/>
</dbReference>
<protein>
    <recommendedName>
        <fullName evidence="3">Saccharopine dehydrogenase NADP binding domain-containing protein</fullName>
    </recommendedName>
</protein>
<dbReference type="InterPro" id="IPR036291">
    <property type="entry name" value="NAD(P)-bd_dom_sf"/>
</dbReference>
<dbReference type="Pfam" id="PF03435">
    <property type="entry name" value="Sacchrp_dh_NADP"/>
    <property type="match status" value="1"/>
</dbReference>
<evidence type="ECO:0000313" key="4">
    <source>
        <dbReference type="EMBL" id="CAH3041422.1"/>
    </source>
</evidence>
<dbReference type="PANTHER" id="PTHR12286:SF5">
    <property type="entry name" value="SACCHAROPINE DEHYDROGENASE-LIKE OXIDOREDUCTASE"/>
    <property type="match status" value="1"/>
</dbReference>
<comment type="caution">
    <text evidence="4">The sequence shown here is derived from an EMBL/GenBank/DDBJ whole genome shotgun (WGS) entry which is preliminary data.</text>
</comment>
<sequence length="433" mass="47495">MSQVIMASSEREFAIVVFGASGFTGQYVVREVAKNCKGKFKWAIAGRSKDKLEKVLQETASELGLFVGDVGIMVADCSDEASLSTMCSAARIILNCVGPYRFYGEPVVKAAVENGCHHLDISGEPEFLETMQHKYHNKAVCAGVHVVGTCGFDSIPADMGVVFTQESFPGELCHLESFLTLHSGPKGSKGHYGTYQSIIYGIASEREGNLKNLRKELFSKPMPKFGPKLARRSFISYSDEVQKWCIPFLGADPSVVIRTQRHNVEVRDKKPVQYGAYVSQPSLMVIFLFLFFGFFFYILCQFKKGRQLLEKHPKFFSCGFFSHEGPTREQMAETSFSFVMKGAGYSKKAVQSGDAPAKLDCQMVTKVTGPEAAYVATPICMVQAAMVILEETLPNSGGVLTPAAAFTGTSLIDRLNENGVVFSVLSCKESGTY</sequence>
<dbReference type="GO" id="GO:0005811">
    <property type="term" value="C:lipid droplet"/>
    <property type="evidence" value="ECO:0007669"/>
    <property type="project" value="TreeGrafter"/>
</dbReference>
<gene>
    <name evidence="4" type="ORF">PMEA_00029204</name>
</gene>
<accession>A0AAU9W1B4</accession>
<organism evidence="4 5">
    <name type="scientific">Pocillopora meandrina</name>
    <dbReference type="NCBI Taxonomy" id="46732"/>
    <lineage>
        <taxon>Eukaryota</taxon>
        <taxon>Metazoa</taxon>
        <taxon>Cnidaria</taxon>
        <taxon>Anthozoa</taxon>
        <taxon>Hexacorallia</taxon>
        <taxon>Scleractinia</taxon>
        <taxon>Astrocoeniina</taxon>
        <taxon>Pocilloporidae</taxon>
        <taxon>Pocillopora</taxon>
    </lineage>
</organism>
<dbReference type="GO" id="GO:0009247">
    <property type="term" value="P:glycolipid biosynthetic process"/>
    <property type="evidence" value="ECO:0007669"/>
    <property type="project" value="TreeGrafter"/>
</dbReference>
<dbReference type="Proteomes" id="UP001159428">
    <property type="component" value="Unassembled WGS sequence"/>
</dbReference>
<dbReference type="Gene3D" id="3.40.50.720">
    <property type="entry name" value="NAD(P)-binding Rossmann-like Domain"/>
    <property type="match status" value="1"/>
</dbReference>
<keyword evidence="2" id="KW-0472">Membrane</keyword>
<keyword evidence="2" id="KW-0812">Transmembrane</keyword>
<dbReference type="EMBL" id="CALNXJ010000006">
    <property type="protein sequence ID" value="CAH3041422.1"/>
    <property type="molecule type" value="Genomic_DNA"/>
</dbReference>
<dbReference type="PANTHER" id="PTHR12286">
    <property type="entry name" value="SACCHAROPINE DEHYDROGENASE-LIKE OXIDOREDUCTASE"/>
    <property type="match status" value="1"/>
</dbReference>
<evidence type="ECO:0000259" key="3">
    <source>
        <dbReference type="Pfam" id="PF03435"/>
    </source>
</evidence>
<proteinExistence type="inferred from homology"/>
<feature type="domain" description="Saccharopine dehydrogenase NADP binding" evidence="3">
    <location>
        <begin position="15"/>
        <end position="147"/>
    </location>
</feature>